<feature type="chain" id="PRO_5024811143" evidence="1">
    <location>
        <begin position="26"/>
        <end position="215"/>
    </location>
</feature>
<dbReference type="AlphaFoldDB" id="A0A642UZ21"/>
<sequence length="215" mass="24364">MVSLSSFLSLNTILFSASLAVAANADDNDYWPSIFVLYENLQNQNKRDLVADIENESRPKWKRDAGFGGQGFDGQAIADSILYSMHKNPHLPSVLKDMVNHKSEIQPYNPGDEETYRLEYFAYDNNDDWNKLKVGAKDDTKVLWHGPNDDCLSSFTFKLPQNDSYTLDAHLNNDHWDLFVAGSGDVVGDCKPEPKELTYQPALRLLLCHVWGIPH</sequence>
<evidence type="ECO:0000313" key="3">
    <source>
        <dbReference type="Proteomes" id="UP000449547"/>
    </source>
</evidence>
<feature type="signal peptide" evidence="1">
    <location>
        <begin position="1"/>
        <end position="25"/>
    </location>
</feature>
<evidence type="ECO:0000256" key="1">
    <source>
        <dbReference type="SAM" id="SignalP"/>
    </source>
</evidence>
<organism evidence="2 3">
    <name type="scientific">Diutina rugosa</name>
    <name type="common">Yeast</name>
    <name type="synonym">Candida rugosa</name>
    <dbReference type="NCBI Taxonomy" id="5481"/>
    <lineage>
        <taxon>Eukaryota</taxon>
        <taxon>Fungi</taxon>
        <taxon>Dikarya</taxon>
        <taxon>Ascomycota</taxon>
        <taxon>Saccharomycotina</taxon>
        <taxon>Pichiomycetes</taxon>
        <taxon>Debaryomycetaceae</taxon>
        <taxon>Diutina</taxon>
    </lineage>
</organism>
<dbReference type="RefSeq" id="XP_034013317.1">
    <property type="nucleotide sequence ID" value="XM_034154480.1"/>
</dbReference>
<dbReference type="GeneID" id="54780541"/>
<name>A0A642UZ21_DIURU</name>
<keyword evidence="1" id="KW-0732">Signal</keyword>
<dbReference type="Proteomes" id="UP000449547">
    <property type="component" value="Unassembled WGS sequence"/>
</dbReference>
<proteinExistence type="predicted"/>
<comment type="caution">
    <text evidence="2">The sequence shown here is derived from an EMBL/GenBank/DDBJ whole genome shotgun (WGS) entry which is preliminary data.</text>
</comment>
<dbReference type="EMBL" id="SWFT01000057">
    <property type="protein sequence ID" value="KAA8904532.1"/>
    <property type="molecule type" value="Genomic_DNA"/>
</dbReference>
<reference evidence="2 3" key="1">
    <citation type="submission" date="2019-07" db="EMBL/GenBank/DDBJ databases">
        <title>Genome assembly of two rare yeast pathogens: Diutina rugosa and Trichomonascus ciferrii.</title>
        <authorList>
            <person name="Mixao V."/>
            <person name="Saus E."/>
            <person name="Hansen A."/>
            <person name="Lass-Flor C."/>
            <person name="Gabaldon T."/>
        </authorList>
    </citation>
    <scope>NUCLEOTIDE SEQUENCE [LARGE SCALE GENOMIC DNA]</scope>
    <source>
        <strain evidence="2 3">CBS 613</strain>
    </source>
</reference>
<dbReference type="VEuPathDB" id="FungiDB:DIURU_001888"/>
<protein>
    <submittedName>
        <fullName evidence="2">Uncharacterized protein</fullName>
    </submittedName>
</protein>
<gene>
    <name evidence="2" type="ORF">DIURU_001888</name>
</gene>
<accession>A0A642UZ21</accession>
<keyword evidence="3" id="KW-1185">Reference proteome</keyword>
<evidence type="ECO:0000313" key="2">
    <source>
        <dbReference type="EMBL" id="KAA8904532.1"/>
    </source>
</evidence>